<sequence>MSLACLTCQVVQRTDSDLRSYSFNSQQEQRCGAVVGCWSTKNPRQPPLEEVSARVVPVLSNSNSNNNQGPVSPRLTRCHAVRRDILRDWNFEEFAEGSRACLS</sequence>
<protein>
    <submittedName>
        <fullName evidence="1">Uncharacterized protein</fullName>
    </submittedName>
</protein>
<dbReference type="PANTHER" id="PTHR36002">
    <property type="entry name" value="PYRD"/>
    <property type="match status" value="1"/>
</dbReference>
<accession>A9NN46</accession>
<evidence type="ECO:0000313" key="1">
    <source>
        <dbReference type="EMBL" id="ABK22057.1"/>
    </source>
</evidence>
<dbReference type="PANTHER" id="PTHR36002:SF1">
    <property type="entry name" value="PYRD"/>
    <property type="match status" value="1"/>
</dbReference>
<dbReference type="AlphaFoldDB" id="A9NN46"/>
<name>A9NN46_PICSI</name>
<organism evidence="1">
    <name type="scientific">Picea sitchensis</name>
    <name type="common">Sitka spruce</name>
    <name type="synonym">Pinus sitchensis</name>
    <dbReference type="NCBI Taxonomy" id="3332"/>
    <lineage>
        <taxon>Eukaryota</taxon>
        <taxon>Viridiplantae</taxon>
        <taxon>Streptophyta</taxon>
        <taxon>Embryophyta</taxon>
        <taxon>Tracheophyta</taxon>
        <taxon>Spermatophyta</taxon>
        <taxon>Pinopsida</taxon>
        <taxon>Pinidae</taxon>
        <taxon>Conifers I</taxon>
        <taxon>Pinales</taxon>
        <taxon>Pinaceae</taxon>
        <taxon>Picea</taxon>
    </lineage>
</organism>
<dbReference type="OMA" id="QEQRCGA"/>
<reference evidence="1" key="1">
    <citation type="journal article" date="2008" name="BMC Genomics">
        <title>A conifer genomics resource of 200,000 spruce (Picea spp.) ESTs and 6,464 high-quality, sequence-finished full-length cDNAs for Sitka spruce (Picea sitchensis).</title>
        <authorList>
            <person name="Ralph S.G."/>
            <person name="Chun H.J."/>
            <person name="Kolosova N."/>
            <person name="Cooper D."/>
            <person name="Oddy C."/>
            <person name="Ritland C.E."/>
            <person name="Kirkpatrick R."/>
            <person name="Moore R."/>
            <person name="Barber S."/>
            <person name="Holt R.A."/>
            <person name="Jones S.J."/>
            <person name="Marra M.A."/>
            <person name="Douglas C.J."/>
            <person name="Ritland K."/>
            <person name="Bohlmann J."/>
        </authorList>
    </citation>
    <scope>NUCLEOTIDE SEQUENCE</scope>
    <source>
        <tissue evidence="1">Green portion of the leader tissue</tissue>
    </source>
</reference>
<dbReference type="EMBL" id="EF082703">
    <property type="protein sequence ID" value="ABK22057.1"/>
    <property type="molecule type" value="mRNA"/>
</dbReference>
<proteinExistence type="evidence at transcript level"/>